<evidence type="ECO:0000313" key="7">
    <source>
        <dbReference type="Proteomes" id="UP000297403"/>
    </source>
</evidence>
<evidence type="ECO:0000313" key="6">
    <source>
        <dbReference type="EMBL" id="TFC44952.1"/>
    </source>
</evidence>
<protein>
    <submittedName>
        <fullName evidence="6">DegT/DnrJ/EryC1/StrS aminotransferase family protein</fullName>
    </submittedName>
</protein>
<dbReference type="GO" id="GO:0008483">
    <property type="term" value="F:transaminase activity"/>
    <property type="evidence" value="ECO:0007669"/>
    <property type="project" value="UniProtKB-KW"/>
</dbReference>
<feature type="modified residue" description="N6-(pyridoxal phosphate)lysine" evidence="4">
    <location>
        <position position="248"/>
    </location>
</feature>
<keyword evidence="7" id="KW-1185">Reference proteome</keyword>
<dbReference type="EMBL" id="SOFY01000060">
    <property type="protein sequence ID" value="TFC44952.1"/>
    <property type="molecule type" value="Genomic_DNA"/>
</dbReference>
<evidence type="ECO:0000256" key="3">
    <source>
        <dbReference type="PIRSR" id="PIRSR000390-1"/>
    </source>
</evidence>
<reference evidence="6 7" key="1">
    <citation type="submission" date="2019-03" db="EMBL/GenBank/DDBJ databases">
        <title>Genomics of glacier-inhabiting Cryobacterium strains.</title>
        <authorList>
            <person name="Liu Q."/>
            <person name="Xin Y.-H."/>
        </authorList>
    </citation>
    <scope>NUCLEOTIDE SEQUENCE [LARGE SCALE GENOMIC DNA]</scope>
    <source>
        <strain evidence="7">TMT1-22</strain>
    </source>
</reference>
<organism evidence="6 7">
    <name type="scientific">Cryobacterium shii</name>
    <dbReference type="NCBI Taxonomy" id="1259235"/>
    <lineage>
        <taxon>Bacteria</taxon>
        <taxon>Bacillati</taxon>
        <taxon>Actinomycetota</taxon>
        <taxon>Actinomycetes</taxon>
        <taxon>Micrococcales</taxon>
        <taxon>Microbacteriaceae</taxon>
        <taxon>Cryobacterium</taxon>
    </lineage>
</organism>
<dbReference type="PIRSF" id="PIRSF000390">
    <property type="entry name" value="PLP_StrS"/>
    <property type="match status" value="1"/>
</dbReference>
<dbReference type="SUPFAM" id="SSF53383">
    <property type="entry name" value="PLP-dependent transferases"/>
    <property type="match status" value="1"/>
</dbReference>
<keyword evidence="1 4" id="KW-0663">Pyridoxal phosphate</keyword>
<dbReference type="PANTHER" id="PTHR30244:SF9">
    <property type="entry name" value="PROTEIN RV3402C"/>
    <property type="match status" value="1"/>
</dbReference>
<comment type="similarity">
    <text evidence="2 5">Belongs to the DegT/DnrJ/EryC1 family.</text>
</comment>
<keyword evidence="6" id="KW-0032">Aminotransferase</keyword>
<dbReference type="GO" id="GO:0000271">
    <property type="term" value="P:polysaccharide biosynthetic process"/>
    <property type="evidence" value="ECO:0007669"/>
    <property type="project" value="TreeGrafter"/>
</dbReference>
<evidence type="ECO:0000256" key="4">
    <source>
        <dbReference type="PIRSR" id="PIRSR000390-2"/>
    </source>
</evidence>
<dbReference type="Proteomes" id="UP000297403">
    <property type="component" value="Unassembled WGS sequence"/>
</dbReference>
<evidence type="ECO:0000256" key="2">
    <source>
        <dbReference type="ARBA" id="ARBA00037999"/>
    </source>
</evidence>
<dbReference type="AlphaFoldDB" id="A0AAQ2HEY9"/>
<gene>
    <name evidence="6" type="ORF">E3O49_10970</name>
</gene>
<dbReference type="Pfam" id="PF01041">
    <property type="entry name" value="DegT_DnrJ_EryC1"/>
    <property type="match status" value="1"/>
</dbReference>
<feature type="active site" description="Proton acceptor" evidence="3">
    <location>
        <position position="248"/>
    </location>
</feature>
<evidence type="ECO:0000256" key="5">
    <source>
        <dbReference type="RuleBase" id="RU004508"/>
    </source>
</evidence>
<proteinExistence type="inferred from homology"/>
<accession>A0AAQ2HEY9</accession>
<dbReference type="InterPro" id="IPR015421">
    <property type="entry name" value="PyrdxlP-dep_Trfase_major"/>
</dbReference>
<dbReference type="InterPro" id="IPR015424">
    <property type="entry name" value="PyrdxlP-dep_Trfase"/>
</dbReference>
<dbReference type="PANTHER" id="PTHR30244">
    <property type="entry name" value="TRANSAMINASE"/>
    <property type="match status" value="1"/>
</dbReference>
<name>A0AAQ2HEY9_9MICO</name>
<comment type="caution">
    <text evidence="6">The sequence shown here is derived from an EMBL/GenBank/DDBJ whole genome shotgun (WGS) entry which is preliminary data.</text>
</comment>
<dbReference type="GO" id="GO:0030170">
    <property type="term" value="F:pyridoxal phosphate binding"/>
    <property type="evidence" value="ECO:0007669"/>
    <property type="project" value="TreeGrafter"/>
</dbReference>
<keyword evidence="6" id="KW-0808">Transferase</keyword>
<evidence type="ECO:0000256" key="1">
    <source>
        <dbReference type="ARBA" id="ARBA00022898"/>
    </source>
</evidence>
<dbReference type="Gene3D" id="3.40.640.10">
    <property type="entry name" value="Type I PLP-dependent aspartate aminotransferase-like (Major domain)"/>
    <property type="match status" value="1"/>
</dbReference>
<dbReference type="InterPro" id="IPR000653">
    <property type="entry name" value="DegT/StrS_aminotransferase"/>
</dbReference>
<sequence>MECSWGSGQSCPAEYPSAPGQFSGRARYCSQTPSPIPFIWGFRHAGCVPVRTGYVSYKVPFIRPSFPRAEDIAADMGRIVEANWYTNFGPYEREFSEALASYVGPGFKAATFANATLGLMAALSEVIGRGDGSKFIIVPSFTFAAGPQAIDWCGYQPLFIDVEADTLQPDLVAAQTAHAEFGNQVAGILLCNTFGIGNSRVDEWDRWARETGLPLVIDSAAGFGSDYADGSKVGRAGVCEVFSFHATKPLAVGEGGAVVSSDVDLVSRLRSFQNFGFNASGGGATSLGLNAKLQEINAAIGLRQLSTLDRALTTRRTVVNRYRDELPRPFFRFPQQIEFSSVCFATVGLPDTASQKRALALLQSAGVEARSYYSPAVHRQDYFKTSARIGSLPATEHAVATGISLPVHQDMDPADVDLVISTLRALAGLS</sequence>